<evidence type="ECO:0000259" key="7">
    <source>
        <dbReference type="Pfam" id="PF14322"/>
    </source>
</evidence>
<dbReference type="Proteomes" id="UP000248536">
    <property type="component" value="Chromosome"/>
</dbReference>
<comment type="similarity">
    <text evidence="2">Belongs to the SusD family.</text>
</comment>
<evidence type="ECO:0000256" key="4">
    <source>
        <dbReference type="ARBA" id="ARBA00023136"/>
    </source>
</evidence>
<evidence type="ECO:0000256" key="2">
    <source>
        <dbReference type="ARBA" id="ARBA00006275"/>
    </source>
</evidence>
<gene>
    <name evidence="8" type="ORF">HME9304_00660</name>
</gene>
<dbReference type="GO" id="GO:0009279">
    <property type="term" value="C:cell outer membrane"/>
    <property type="evidence" value="ECO:0007669"/>
    <property type="project" value="UniProtKB-SubCell"/>
</dbReference>
<dbReference type="AlphaFoldDB" id="A0A2Z4LPJ0"/>
<keyword evidence="9" id="KW-1185">Reference proteome</keyword>
<dbReference type="Pfam" id="PF07980">
    <property type="entry name" value="SusD_RagB"/>
    <property type="match status" value="1"/>
</dbReference>
<feature type="domain" description="RagB/SusD" evidence="6">
    <location>
        <begin position="302"/>
        <end position="490"/>
    </location>
</feature>
<protein>
    <recommendedName>
        <fullName evidence="10">RagB/SusD family nutrient uptake outer membrane protein</fullName>
    </recommendedName>
</protein>
<dbReference type="Pfam" id="PF14322">
    <property type="entry name" value="SusD-like_3"/>
    <property type="match status" value="1"/>
</dbReference>
<accession>A0A2Z4LPJ0</accession>
<dbReference type="InterPro" id="IPR033985">
    <property type="entry name" value="SusD-like_N"/>
</dbReference>
<evidence type="ECO:0000256" key="5">
    <source>
        <dbReference type="ARBA" id="ARBA00023237"/>
    </source>
</evidence>
<sequence>MKTNYILLIIISLLYVSCNEALEEEVIDFRSTGNFYQNEDDAVAAANAMYRPLQINVYRRWYSTLTELRSDHAKHEFPNPALTSVDIYTMDAANSQNAEMWTGYYSSINLANIVVQRVAEISEIPDGRRNEIVAEGRFVRAFSYFELVRLYGGVPLRLDYTEGLDNIATPRATVDEVYESILADLQFARSNLPITVSDSEQGRPTRGSALGLLAQVYLTLGDFEQAKTIAQEIINTGMYSLLPNYESVFSIDNEGHNEYLFSIKYSNLRNYGSGLPAWFANGGSNNPYGSAAFRVIQGDDEAEIWTDWDENDPRRQYALYETFIGDNGQFVNLRETNSPFYAFGKYRDPIGSQGSTNHATDYPIVRYAEILLILAEAENEINGPTPLAYDALNRVRRRGYGFPIISPSSVDLSSLSQEEFRNAVFDERSHELVSEGKRWFDLLRTGQAIPILSSKNRTSGISENDLVFPIPQDEIDNNAALDQSDQNPGY</sequence>
<evidence type="ECO:0008006" key="10">
    <source>
        <dbReference type="Google" id="ProtNLM"/>
    </source>
</evidence>
<dbReference type="EMBL" id="CP030104">
    <property type="protein sequence ID" value="AWX43669.1"/>
    <property type="molecule type" value="Genomic_DNA"/>
</dbReference>
<reference evidence="8 9" key="1">
    <citation type="submission" date="2018-06" db="EMBL/GenBank/DDBJ databases">
        <title>Spongiibacterium sp. HME9304 Genome sequencing and assembly.</title>
        <authorList>
            <person name="Kang H."/>
            <person name="Kim H."/>
            <person name="Joh K."/>
        </authorList>
    </citation>
    <scope>NUCLEOTIDE SEQUENCE [LARGE SCALE GENOMIC DNA]</scope>
    <source>
        <strain evidence="8 9">HME9304</strain>
    </source>
</reference>
<keyword evidence="5" id="KW-0998">Cell outer membrane</keyword>
<feature type="domain" description="SusD-like N-terminal" evidence="7">
    <location>
        <begin position="63"/>
        <end position="218"/>
    </location>
</feature>
<dbReference type="Gene3D" id="1.25.40.390">
    <property type="match status" value="1"/>
</dbReference>
<dbReference type="InterPro" id="IPR011990">
    <property type="entry name" value="TPR-like_helical_dom_sf"/>
</dbReference>
<keyword evidence="3" id="KW-0732">Signal</keyword>
<evidence type="ECO:0000256" key="3">
    <source>
        <dbReference type="ARBA" id="ARBA00022729"/>
    </source>
</evidence>
<dbReference type="KEGG" id="spon:HME9304_00660"/>
<evidence type="ECO:0000313" key="8">
    <source>
        <dbReference type="EMBL" id="AWX43669.1"/>
    </source>
</evidence>
<dbReference type="InterPro" id="IPR012944">
    <property type="entry name" value="SusD_RagB_dom"/>
</dbReference>
<proteinExistence type="inferred from homology"/>
<keyword evidence="4" id="KW-0472">Membrane</keyword>
<evidence type="ECO:0000259" key="6">
    <source>
        <dbReference type="Pfam" id="PF07980"/>
    </source>
</evidence>
<comment type="subcellular location">
    <subcellularLocation>
        <location evidence="1">Cell outer membrane</location>
    </subcellularLocation>
</comment>
<organism evidence="8 9">
    <name type="scientific">Flagellimonas maritima</name>
    <dbReference type="NCBI Taxonomy" id="1383885"/>
    <lineage>
        <taxon>Bacteria</taxon>
        <taxon>Pseudomonadati</taxon>
        <taxon>Bacteroidota</taxon>
        <taxon>Flavobacteriia</taxon>
        <taxon>Flavobacteriales</taxon>
        <taxon>Flavobacteriaceae</taxon>
        <taxon>Flagellimonas</taxon>
    </lineage>
</organism>
<name>A0A2Z4LPJ0_9FLAO</name>
<evidence type="ECO:0000256" key="1">
    <source>
        <dbReference type="ARBA" id="ARBA00004442"/>
    </source>
</evidence>
<evidence type="ECO:0000313" key="9">
    <source>
        <dbReference type="Proteomes" id="UP000248536"/>
    </source>
</evidence>
<dbReference type="CDD" id="cd08977">
    <property type="entry name" value="SusD"/>
    <property type="match status" value="1"/>
</dbReference>
<dbReference type="SUPFAM" id="SSF48452">
    <property type="entry name" value="TPR-like"/>
    <property type="match status" value="1"/>
</dbReference>
<dbReference type="RefSeq" id="WP_164674735.1">
    <property type="nucleotide sequence ID" value="NZ_CP030104.1"/>
</dbReference>